<feature type="transmembrane region" description="Helical" evidence="8">
    <location>
        <begin position="21"/>
        <end position="39"/>
    </location>
</feature>
<evidence type="ECO:0000313" key="10">
    <source>
        <dbReference type="EMBL" id="HBU50549.1"/>
    </source>
</evidence>
<evidence type="ECO:0000256" key="1">
    <source>
        <dbReference type="ARBA" id="ARBA00004651"/>
    </source>
</evidence>
<feature type="transmembrane region" description="Helical" evidence="8">
    <location>
        <begin position="173"/>
        <end position="198"/>
    </location>
</feature>
<evidence type="ECO:0000256" key="2">
    <source>
        <dbReference type="ARBA" id="ARBA00007783"/>
    </source>
</evidence>
<feature type="transmembrane region" description="Helical" evidence="8">
    <location>
        <begin position="219"/>
        <end position="243"/>
    </location>
</feature>
<evidence type="ECO:0000256" key="4">
    <source>
        <dbReference type="ARBA" id="ARBA00022475"/>
    </source>
</evidence>
<feature type="transmembrane region" description="Helical" evidence="8">
    <location>
        <begin position="255"/>
        <end position="279"/>
    </location>
</feature>
<evidence type="ECO:0000313" key="11">
    <source>
        <dbReference type="Proteomes" id="UP000264779"/>
    </source>
</evidence>
<dbReference type="Gene3D" id="3.40.1710.10">
    <property type="entry name" value="abc type-2 transporter like domain"/>
    <property type="match status" value="1"/>
</dbReference>
<feature type="transmembrane region" description="Helical" evidence="8">
    <location>
        <begin position="286"/>
        <end position="306"/>
    </location>
</feature>
<dbReference type="EMBL" id="DONK01000061">
    <property type="protein sequence ID" value="HBU50549.1"/>
    <property type="molecule type" value="Genomic_DNA"/>
</dbReference>
<organism evidence="10 11">
    <name type="scientific">Alteromonas australica</name>
    <dbReference type="NCBI Taxonomy" id="589873"/>
    <lineage>
        <taxon>Bacteria</taxon>
        <taxon>Pseudomonadati</taxon>
        <taxon>Pseudomonadota</taxon>
        <taxon>Gammaproteobacteria</taxon>
        <taxon>Alteromonadales</taxon>
        <taxon>Alteromonadaceae</taxon>
        <taxon>Alteromonas/Salinimonas group</taxon>
        <taxon>Alteromonas</taxon>
    </lineage>
</organism>
<dbReference type="Proteomes" id="UP000264779">
    <property type="component" value="Unassembled WGS sequence"/>
</dbReference>
<name>A0A358DW87_9ALTE</name>
<keyword evidence="3" id="KW-0813">Transport</keyword>
<evidence type="ECO:0000256" key="7">
    <source>
        <dbReference type="ARBA" id="ARBA00023136"/>
    </source>
</evidence>
<dbReference type="RefSeq" id="WP_196897843.1">
    <property type="nucleotide sequence ID" value="NZ_CALBIY010000052.1"/>
</dbReference>
<comment type="similarity">
    <text evidence="2">Belongs to the ABC-2 integral membrane protein family.</text>
</comment>
<dbReference type="InterPro" id="IPR051449">
    <property type="entry name" value="ABC-2_transporter_component"/>
</dbReference>
<keyword evidence="6 8" id="KW-1133">Transmembrane helix</keyword>
<dbReference type="AlphaFoldDB" id="A0A358DW87"/>
<feature type="transmembrane region" description="Helical" evidence="8">
    <location>
        <begin position="343"/>
        <end position="362"/>
    </location>
</feature>
<comment type="caution">
    <text evidence="10">The sequence shown here is derived from an EMBL/GenBank/DDBJ whole genome shotgun (WGS) entry which is preliminary data.</text>
</comment>
<dbReference type="GO" id="GO:0005886">
    <property type="term" value="C:plasma membrane"/>
    <property type="evidence" value="ECO:0007669"/>
    <property type="project" value="UniProtKB-SubCell"/>
</dbReference>
<dbReference type="InterPro" id="IPR047817">
    <property type="entry name" value="ABC2_TM_bact-type"/>
</dbReference>
<feature type="domain" description="ABC transmembrane type-2" evidence="9">
    <location>
        <begin position="132"/>
        <end position="368"/>
    </location>
</feature>
<evidence type="ECO:0000256" key="6">
    <source>
        <dbReference type="ARBA" id="ARBA00022989"/>
    </source>
</evidence>
<sequence>MNIKNVTQLSIKELWSLWRDPAMLILIVYVFTVNIYTAATAVPESLHNAPIAFVDHDKSQLSNRIIDAFVPPYFLPPQLIEYSEVNEYLDTGKFTFVVTIPPNFEKLTLQGQQPDVQVNVDATRISQAFTGNGYITEIITEEVSAYLQGYKTDTTYPVQLVMRARFNPALESFWFGSVMELINAVTMIAIILSGAALIREKERGTIEHLLAMPVSDSEIMLSKIAATGLVVWAVTLMSVYGVIQGALGVPINGNVWLFMVAVALQLFAISSMGIFMATIARSMPQFGLLLILVLLPLQLLSGGTTARESMPAFIQNIMLLTPNTHFVMASQGVLYRGAGISVIYPQLLALLAIGCVFYFVALKRFKSTIGSMA</sequence>
<evidence type="ECO:0000256" key="5">
    <source>
        <dbReference type="ARBA" id="ARBA00022692"/>
    </source>
</evidence>
<keyword evidence="4" id="KW-1003">Cell membrane</keyword>
<dbReference type="InterPro" id="IPR013525">
    <property type="entry name" value="ABC2_TM"/>
</dbReference>
<dbReference type="PANTHER" id="PTHR30294:SF47">
    <property type="entry name" value="INNER MEMBRANE TRANSPORT PERMEASE YHHJ"/>
    <property type="match status" value="1"/>
</dbReference>
<protein>
    <recommendedName>
        <fullName evidence="9">ABC transmembrane type-2 domain-containing protein</fullName>
    </recommendedName>
</protein>
<keyword evidence="5 8" id="KW-0812">Transmembrane</keyword>
<comment type="subcellular location">
    <subcellularLocation>
        <location evidence="1">Cell membrane</location>
        <topology evidence="1">Multi-pass membrane protein</topology>
    </subcellularLocation>
</comment>
<gene>
    <name evidence="10" type="ORF">DEB45_04745</name>
</gene>
<accession>A0A358DW87</accession>
<dbReference type="GO" id="GO:0140359">
    <property type="term" value="F:ABC-type transporter activity"/>
    <property type="evidence" value="ECO:0007669"/>
    <property type="project" value="InterPro"/>
</dbReference>
<evidence type="ECO:0000256" key="3">
    <source>
        <dbReference type="ARBA" id="ARBA00022448"/>
    </source>
</evidence>
<keyword evidence="7 8" id="KW-0472">Membrane</keyword>
<dbReference type="Pfam" id="PF12698">
    <property type="entry name" value="ABC2_membrane_3"/>
    <property type="match status" value="1"/>
</dbReference>
<dbReference type="PANTHER" id="PTHR30294">
    <property type="entry name" value="MEMBRANE COMPONENT OF ABC TRANSPORTER YHHJ-RELATED"/>
    <property type="match status" value="1"/>
</dbReference>
<evidence type="ECO:0000259" key="9">
    <source>
        <dbReference type="PROSITE" id="PS51012"/>
    </source>
</evidence>
<proteinExistence type="inferred from homology"/>
<dbReference type="PROSITE" id="PS51012">
    <property type="entry name" value="ABC_TM2"/>
    <property type="match status" value="1"/>
</dbReference>
<reference evidence="10 11" key="1">
    <citation type="journal article" date="2018" name="Nat. Biotechnol.">
        <title>A standardized bacterial taxonomy based on genome phylogeny substantially revises the tree of life.</title>
        <authorList>
            <person name="Parks D.H."/>
            <person name="Chuvochina M."/>
            <person name="Waite D.W."/>
            <person name="Rinke C."/>
            <person name="Skarshewski A."/>
            <person name="Chaumeil P.A."/>
            <person name="Hugenholtz P."/>
        </authorList>
    </citation>
    <scope>NUCLEOTIDE SEQUENCE [LARGE SCALE GENOMIC DNA]</scope>
    <source>
        <strain evidence="10">UBA11621</strain>
    </source>
</reference>
<evidence type="ECO:0000256" key="8">
    <source>
        <dbReference type="SAM" id="Phobius"/>
    </source>
</evidence>